<comment type="subcellular location">
    <subcellularLocation>
        <location evidence="1">Cell membrane</location>
        <topology evidence="1">Multi-pass membrane protein</topology>
    </subcellularLocation>
</comment>
<dbReference type="Gene3D" id="1.10.287.70">
    <property type="match status" value="1"/>
</dbReference>
<dbReference type="Gene3D" id="3.40.190.10">
    <property type="entry name" value="Periplasmic binding protein-like II"/>
    <property type="match status" value="1"/>
</dbReference>
<keyword evidence="6 14" id="KW-1133">Transmembrane helix</keyword>
<keyword evidence="9 18" id="KW-0675">Receptor</keyword>
<keyword evidence="7" id="KW-0406">Ion transport</keyword>
<evidence type="ECO:0000256" key="15">
    <source>
        <dbReference type="SAM" id="SignalP"/>
    </source>
</evidence>
<keyword evidence="3" id="KW-0813">Transport</keyword>
<dbReference type="Pfam" id="PF10613">
    <property type="entry name" value="Lig_chan-Glu_bd"/>
    <property type="match status" value="1"/>
</dbReference>
<dbReference type="PANTHER" id="PTHR42643">
    <property type="entry name" value="IONOTROPIC RECEPTOR 20A-RELATED"/>
    <property type="match status" value="1"/>
</dbReference>
<feature type="signal peptide" evidence="15">
    <location>
        <begin position="1"/>
        <end position="25"/>
    </location>
</feature>
<keyword evidence="12" id="KW-0407">Ion channel</keyword>
<keyword evidence="5 14" id="KW-0812">Transmembrane</keyword>
<name>A0A8J5K3K6_HOMAM</name>
<evidence type="ECO:0000259" key="17">
    <source>
        <dbReference type="SMART" id="SM00918"/>
    </source>
</evidence>
<dbReference type="PANTHER" id="PTHR42643:SF30">
    <property type="entry name" value="IONOTROPIC RECEPTOR 40A-RELATED"/>
    <property type="match status" value="1"/>
</dbReference>
<dbReference type="Proteomes" id="UP000747542">
    <property type="component" value="Unassembled WGS sequence"/>
</dbReference>
<evidence type="ECO:0000256" key="13">
    <source>
        <dbReference type="SAM" id="MobiDB-lite"/>
    </source>
</evidence>
<gene>
    <name evidence="18" type="primary">Grid1-L22</name>
    <name evidence="18" type="ORF">Hamer_G012966</name>
</gene>
<evidence type="ECO:0000256" key="2">
    <source>
        <dbReference type="ARBA" id="ARBA00008685"/>
    </source>
</evidence>
<evidence type="ECO:0000256" key="8">
    <source>
        <dbReference type="ARBA" id="ARBA00023136"/>
    </source>
</evidence>
<reference evidence="18" key="1">
    <citation type="journal article" date="2021" name="Sci. Adv.">
        <title>The American lobster genome reveals insights on longevity, neural, and immune adaptations.</title>
        <authorList>
            <person name="Polinski J.M."/>
            <person name="Zimin A.V."/>
            <person name="Clark K.F."/>
            <person name="Kohn A.B."/>
            <person name="Sadowski N."/>
            <person name="Timp W."/>
            <person name="Ptitsyn A."/>
            <person name="Khanna P."/>
            <person name="Romanova D.Y."/>
            <person name="Williams P."/>
            <person name="Greenwood S.J."/>
            <person name="Moroz L.L."/>
            <person name="Walt D.R."/>
            <person name="Bodnar A.G."/>
        </authorList>
    </citation>
    <scope>NUCLEOTIDE SEQUENCE</scope>
    <source>
        <strain evidence="18">GMGI-L3</strain>
    </source>
</reference>
<evidence type="ECO:0000256" key="1">
    <source>
        <dbReference type="ARBA" id="ARBA00004651"/>
    </source>
</evidence>
<keyword evidence="10" id="KW-0325">Glycoprotein</keyword>
<evidence type="ECO:0000256" key="5">
    <source>
        <dbReference type="ARBA" id="ARBA00022692"/>
    </source>
</evidence>
<feature type="transmembrane region" description="Helical" evidence="14">
    <location>
        <begin position="629"/>
        <end position="652"/>
    </location>
</feature>
<protein>
    <submittedName>
        <fullName evidence="18">Glutamate receptor ionotropic, delta-1-like 22</fullName>
    </submittedName>
</protein>
<evidence type="ECO:0000256" key="3">
    <source>
        <dbReference type="ARBA" id="ARBA00022448"/>
    </source>
</evidence>
<dbReference type="InterPro" id="IPR001320">
    <property type="entry name" value="Iontro_rcpt_C"/>
</dbReference>
<evidence type="ECO:0000256" key="10">
    <source>
        <dbReference type="ARBA" id="ARBA00023180"/>
    </source>
</evidence>
<dbReference type="InterPro" id="IPR052192">
    <property type="entry name" value="Insect_Ionotropic_Sensory_Rcpt"/>
</dbReference>
<evidence type="ECO:0000256" key="7">
    <source>
        <dbReference type="ARBA" id="ARBA00023065"/>
    </source>
</evidence>
<keyword evidence="15" id="KW-0732">Signal</keyword>
<feature type="domain" description="Ionotropic glutamate receptor C-terminal" evidence="16">
    <location>
        <begin position="273"/>
        <end position="608"/>
    </location>
</feature>
<evidence type="ECO:0000256" key="11">
    <source>
        <dbReference type="ARBA" id="ARBA00023286"/>
    </source>
</evidence>
<feature type="chain" id="PRO_5035316514" evidence="15">
    <location>
        <begin position="26"/>
        <end position="739"/>
    </location>
</feature>
<dbReference type="GO" id="GO:0005886">
    <property type="term" value="C:plasma membrane"/>
    <property type="evidence" value="ECO:0007669"/>
    <property type="project" value="UniProtKB-SubCell"/>
</dbReference>
<accession>A0A8J5K3K6</accession>
<evidence type="ECO:0000256" key="14">
    <source>
        <dbReference type="SAM" id="Phobius"/>
    </source>
</evidence>
<dbReference type="InterPro" id="IPR019594">
    <property type="entry name" value="Glu/Gly-bd"/>
</dbReference>
<evidence type="ECO:0000256" key="4">
    <source>
        <dbReference type="ARBA" id="ARBA00022475"/>
    </source>
</evidence>
<dbReference type="SMART" id="SM00079">
    <property type="entry name" value="PBPe"/>
    <property type="match status" value="1"/>
</dbReference>
<feature type="compositionally biased region" description="Basic and acidic residues" evidence="13">
    <location>
        <begin position="723"/>
        <end position="739"/>
    </location>
</feature>
<evidence type="ECO:0000259" key="16">
    <source>
        <dbReference type="SMART" id="SM00079"/>
    </source>
</evidence>
<evidence type="ECO:0000313" key="18">
    <source>
        <dbReference type="EMBL" id="KAG7167501.1"/>
    </source>
</evidence>
<evidence type="ECO:0000313" key="19">
    <source>
        <dbReference type="Proteomes" id="UP000747542"/>
    </source>
</evidence>
<dbReference type="GO" id="GO:0015276">
    <property type="term" value="F:ligand-gated monoatomic ion channel activity"/>
    <property type="evidence" value="ECO:0007669"/>
    <property type="project" value="InterPro"/>
</dbReference>
<keyword evidence="8 14" id="KW-0472">Membrane</keyword>
<feature type="transmembrane region" description="Helical" evidence="14">
    <location>
        <begin position="400"/>
        <end position="421"/>
    </location>
</feature>
<comment type="similarity">
    <text evidence="2">Belongs to the glutamate-gated ion channel (TC 1.A.10.1) family.</text>
</comment>
<evidence type="ECO:0000256" key="6">
    <source>
        <dbReference type="ARBA" id="ARBA00022989"/>
    </source>
</evidence>
<organism evidence="18 19">
    <name type="scientific">Homarus americanus</name>
    <name type="common">American lobster</name>
    <dbReference type="NCBI Taxonomy" id="6706"/>
    <lineage>
        <taxon>Eukaryota</taxon>
        <taxon>Metazoa</taxon>
        <taxon>Ecdysozoa</taxon>
        <taxon>Arthropoda</taxon>
        <taxon>Crustacea</taxon>
        <taxon>Multicrustacea</taxon>
        <taxon>Malacostraca</taxon>
        <taxon>Eumalacostraca</taxon>
        <taxon>Eucarida</taxon>
        <taxon>Decapoda</taxon>
        <taxon>Pleocyemata</taxon>
        <taxon>Astacidea</taxon>
        <taxon>Nephropoidea</taxon>
        <taxon>Nephropidae</taxon>
        <taxon>Homarus</taxon>
    </lineage>
</organism>
<keyword evidence="19" id="KW-1185">Reference proteome</keyword>
<dbReference type="GO" id="GO:0050906">
    <property type="term" value="P:detection of stimulus involved in sensory perception"/>
    <property type="evidence" value="ECO:0007669"/>
    <property type="project" value="UniProtKB-ARBA"/>
</dbReference>
<evidence type="ECO:0000256" key="9">
    <source>
        <dbReference type="ARBA" id="ARBA00023170"/>
    </source>
</evidence>
<dbReference type="SMART" id="SM00918">
    <property type="entry name" value="Lig_chan-Glu_bd"/>
    <property type="match status" value="1"/>
</dbReference>
<keyword evidence="11" id="KW-1071">Ligand-gated ion channel</keyword>
<dbReference type="EMBL" id="JAHLQT010021643">
    <property type="protein sequence ID" value="KAG7167501.1"/>
    <property type="molecule type" value="Genomic_DNA"/>
</dbReference>
<dbReference type="AlphaFoldDB" id="A0A8J5K3K6"/>
<evidence type="ECO:0000256" key="12">
    <source>
        <dbReference type="ARBA" id="ARBA00023303"/>
    </source>
</evidence>
<keyword evidence="4" id="KW-1003">Cell membrane</keyword>
<sequence length="739" mass="83667">MLRSVATICPLYCLLFEYGAGMATAVNVNLNDNSSVLHRSADIIDTSFDTTDTSSDTTDSLNPGNYWQGKTDITSIVATRLMSGTKAGQHLAALVDFLVNGSTGRQLYLLHDHSLTDMSPAVEACYRRWGDVIIFKFTWELTEVEAALRSNYHFQELRNILVICSDVHTTHIFQQIRERSLESATLYWYIVLFDDITEQILDSIREGTQFSLAVRKDHRYQLFTSFVDSDNNIALDHRGWWSWNADQGKPIKYLKKPLYLNLGDVYRNFGGRVLRVAVVDNWPYFKVTRSEDGSLQPHSGVDYNVLNALAKKLNFTYELVDTLDGQWGGVMDNGTVTGMIGLVARHEAHLAINEITISGTREKVVDFTAPYFLESTTVISQAPAMKNRAFAVFSPFTVRIWLMVVAMTMLMGPILSVVGLVRARYLQEGVRYSLLTYAFNVFRSLVVQNNLISSQHWEQRIIFFAWYFFCFTIYEEHVNLLDGNHFIIRDVRIFNILLEYHPLNIQEAEDGIYKEVWDVFDPSEGYVNTYTDGTNKVLTGKFVFINARLGAEIRAIAKGRHRFYLGKSSFYPQGYGIACTSGSPFKNVIEQILTHLGSAGLVQKWIRDEMEKESNHDDGANKGPGAISFVHLQAAFFLLGMGSFVGGLTLLMERFVYSRQATFVTVYGHTKAATNSKVAEMTRIHGDNLGEDPPGPQVYREIDKDERPYTSSMDFMRVQVSPEPERKSSAGDTTDSEHK</sequence>
<comment type="caution">
    <text evidence="18">The sequence shown here is derived from an EMBL/GenBank/DDBJ whole genome shotgun (WGS) entry which is preliminary data.</text>
</comment>
<proteinExistence type="inferred from homology"/>
<feature type="region of interest" description="Disordered" evidence="13">
    <location>
        <begin position="706"/>
        <end position="739"/>
    </location>
</feature>
<dbReference type="SUPFAM" id="SSF53850">
    <property type="entry name" value="Periplasmic binding protein-like II"/>
    <property type="match status" value="1"/>
</dbReference>
<feature type="domain" description="Ionotropic glutamate receptor L-glutamate and glycine-binding" evidence="17">
    <location>
        <begin position="283"/>
        <end position="345"/>
    </location>
</feature>